<dbReference type="SUPFAM" id="SSF51556">
    <property type="entry name" value="Metallo-dependent hydrolases"/>
    <property type="match status" value="1"/>
</dbReference>
<name>A0ABT2K082_9ACTN</name>
<gene>
    <name evidence="1" type="ORF">LHJ74_27255</name>
</gene>
<accession>A0ABT2K082</accession>
<dbReference type="Proteomes" id="UP001156389">
    <property type="component" value="Unassembled WGS sequence"/>
</dbReference>
<proteinExistence type="predicted"/>
<dbReference type="InterPro" id="IPR032466">
    <property type="entry name" value="Metal_Hydrolase"/>
</dbReference>
<evidence type="ECO:0000313" key="2">
    <source>
        <dbReference type="Proteomes" id="UP001156389"/>
    </source>
</evidence>
<reference evidence="1 2" key="1">
    <citation type="submission" date="2021-10" db="EMBL/GenBank/DDBJ databases">
        <title>Streptomyces gossypii sp. nov., isolated from soil collected from cotton field.</title>
        <authorList>
            <person name="Ge X."/>
            <person name="Chen X."/>
            <person name="Liu W."/>
        </authorList>
    </citation>
    <scope>NUCLEOTIDE SEQUENCE [LARGE SCALE GENOMIC DNA]</scope>
    <source>
        <strain evidence="1 2">N2-109</strain>
    </source>
</reference>
<dbReference type="Pfam" id="PF19799">
    <property type="entry name" value="DUF6282"/>
    <property type="match status" value="1"/>
</dbReference>
<dbReference type="RefSeq" id="WP_260220930.1">
    <property type="nucleotide sequence ID" value="NZ_JAJAGO010000014.1"/>
</dbReference>
<organism evidence="1 2">
    <name type="scientific">Streptomyces gossypii</name>
    <dbReference type="NCBI Taxonomy" id="2883101"/>
    <lineage>
        <taxon>Bacteria</taxon>
        <taxon>Bacillati</taxon>
        <taxon>Actinomycetota</taxon>
        <taxon>Actinomycetes</taxon>
        <taxon>Kitasatosporales</taxon>
        <taxon>Streptomycetaceae</taxon>
        <taxon>Streptomyces</taxon>
    </lineage>
</organism>
<protein>
    <submittedName>
        <fullName evidence="1">DUF6282 family protein</fullName>
    </submittedName>
</protein>
<comment type="caution">
    <text evidence="1">The sequence shown here is derived from an EMBL/GenBank/DDBJ whole genome shotgun (WGS) entry which is preliminary data.</text>
</comment>
<dbReference type="InterPro" id="IPR046249">
    <property type="entry name" value="DUF6282"/>
</dbReference>
<sequence length="277" mass="28598">MFDLHVHAAPDVTPRSADDHDVVAAYADAGFSGCVLKAHYESTVGRAAAASRAHPLRVHGGIALNQHTGGVNPAAVAAALDAGGRIVWMPTADAHTQRRAGLPSLSAARRELSAESYAIPPVADHDAGEDVRAVCRLIAEADAVLATGHLSTPEVRWLLPTARGLGVRRLLLTHPGYTVPAMAAGEAAELASATGALAEITAFQLLHQPGMTAARLAAYASRVGLEHLVLSSDAGQPDSPSPPEALELLLDVLAREGLDPGALRACASEHPEALVVL</sequence>
<evidence type="ECO:0000313" key="1">
    <source>
        <dbReference type="EMBL" id="MCT2593558.1"/>
    </source>
</evidence>
<dbReference type="EMBL" id="JAJAGO010000014">
    <property type="protein sequence ID" value="MCT2593558.1"/>
    <property type="molecule type" value="Genomic_DNA"/>
</dbReference>
<keyword evidence="2" id="KW-1185">Reference proteome</keyword>